<proteinExistence type="predicted"/>
<organism evidence="4 5">
    <name type="scientific">Methylocella tundrae</name>
    <dbReference type="NCBI Taxonomy" id="227605"/>
    <lineage>
        <taxon>Bacteria</taxon>
        <taxon>Pseudomonadati</taxon>
        <taxon>Pseudomonadota</taxon>
        <taxon>Alphaproteobacteria</taxon>
        <taxon>Hyphomicrobiales</taxon>
        <taxon>Beijerinckiaceae</taxon>
        <taxon>Methylocella</taxon>
    </lineage>
</organism>
<dbReference type="PANTHER" id="PTHR43877">
    <property type="entry name" value="AMINOALKYLPHOSPHONATE N-ACETYLTRANSFERASE-RELATED-RELATED"/>
    <property type="match status" value="1"/>
</dbReference>
<protein>
    <submittedName>
        <fullName evidence="4">GNAT family N-acetyltransferase</fullName>
    </submittedName>
</protein>
<feature type="domain" description="N-acetyltransferase" evidence="3">
    <location>
        <begin position="7"/>
        <end position="153"/>
    </location>
</feature>
<evidence type="ECO:0000313" key="4">
    <source>
        <dbReference type="EMBL" id="VFU09007.1"/>
    </source>
</evidence>
<name>A0A4U8Z147_METTU</name>
<dbReference type="PANTHER" id="PTHR43877:SF2">
    <property type="entry name" value="AMINOALKYLPHOSPHONATE N-ACETYLTRANSFERASE-RELATED"/>
    <property type="match status" value="1"/>
</dbReference>
<dbReference type="PROSITE" id="PS51186">
    <property type="entry name" value="GNAT"/>
    <property type="match status" value="1"/>
</dbReference>
<dbReference type="Proteomes" id="UP000294360">
    <property type="component" value="Chromosome"/>
</dbReference>
<dbReference type="InterPro" id="IPR000182">
    <property type="entry name" value="GNAT_dom"/>
</dbReference>
<dbReference type="SUPFAM" id="SSF55729">
    <property type="entry name" value="Acyl-CoA N-acyltransferases (Nat)"/>
    <property type="match status" value="1"/>
</dbReference>
<keyword evidence="1 4" id="KW-0808">Transferase</keyword>
<evidence type="ECO:0000259" key="3">
    <source>
        <dbReference type="PROSITE" id="PS51186"/>
    </source>
</evidence>
<reference evidence="4 5" key="1">
    <citation type="submission" date="2019-03" db="EMBL/GenBank/DDBJ databases">
        <authorList>
            <person name="Kox A.R. M."/>
        </authorList>
    </citation>
    <scope>NUCLEOTIDE SEQUENCE [LARGE SCALE GENOMIC DNA]</scope>
    <source>
        <strain evidence="4">MTUNDRAET4 annotated genome</strain>
    </source>
</reference>
<dbReference type="Pfam" id="PF00583">
    <property type="entry name" value="Acetyltransf_1"/>
    <property type="match status" value="1"/>
</dbReference>
<keyword evidence="2" id="KW-0012">Acyltransferase</keyword>
<dbReference type="Gene3D" id="3.40.630.30">
    <property type="match status" value="1"/>
</dbReference>
<gene>
    <name evidence="4" type="ORF">MTUNDRAET4_2114</name>
</gene>
<sequence length="155" mass="17027">MADELLSSLRRRTDADLEPLADLWVASWREAMPDIDFSARREWFCGHLPALEAAGAMTICGRDDGGRLLGFVTFDPATGYLDQIAVAREAKGSGAAAALLREARRISSKPLFLDVNQDNPRALRFYAREGFEMVATGVNPHSGLKIWRLRAAPPG</sequence>
<accession>A0A4U8Z147</accession>
<evidence type="ECO:0000256" key="2">
    <source>
        <dbReference type="ARBA" id="ARBA00023315"/>
    </source>
</evidence>
<dbReference type="KEGG" id="mtun:MTUNDRAET4_2114"/>
<dbReference type="InterPro" id="IPR016181">
    <property type="entry name" value="Acyl_CoA_acyltransferase"/>
</dbReference>
<dbReference type="AlphaFoldDB" id="A0A4U8Z147"/>
<dbReference type="GO" id="GO:0016747">
    <property type="term" value="F:acyltransferase activity, transferring groups other than amino-acyl groups"/>
    <property type="evidence" value="ECO:0007669"/>
    <property type="project" value="InterPro"/>
</dbReference>
<evidence type="ECO:0000256" key="1">
    <source>
        <dbReference type="ARBA" id="ARBA00022679"/>
    </source>
</evidence>
<evidence type="ECO:0000313" key="5">
    <source>
        <dbReference type="Proteomes" id="UP000294360"/>
    </source>
</evidence>
<dbReference type="InterPro" id="IPR050832">
    <property type="entry name" value="Bact_Acetyltransf"/>
</dbReference>
<dbReference type="EMBL" id="LR536450">
    <property type="protein sequence ID" value="VFU09007.1"/>
    <property type="molecule type" value="Genomic_DNA"/>
</dbReference>